<proteinExistence type="predicted"/>
<accession>A0ACB7GW89</accession>
<evidence type="ECO:0000313" key="1">
    <source>
        <dbReference type="EMBL" id="KAG8642956.1"/>
    </source>
</evidence>
<evidence type="ECO:0000313" key="2">
    <source>
        <dbReference type="Proteomes" id="UP000091857"/>
    </source>
</evidence>
<dbReference type="Proteomes" id="UP000091857">
    <property type="component" value="Chromosome 12"/>
</dbReference>
<keyword evidence="2" id="KW-1185">Reference proteome</keyword>
<comment type="caution">
    <text evidence="1">The sequence shown here is derived from an EMBL/GenBank/DDBJ whole genome shotgun (WGS) entry which is preliminary data.</text>
</comment>
<name>A0ACB7GW89_MANES</name>
<dbReference type="EMBL" id="CM004398">
    <property type="protein sequence ID" value="KAG8642956.1"/>
    <property type="molecule type" value="Genomic_DNA"/>
</dbReference>
<sequence length="51" mass="5568">MSKMNPQIFCQLGAATNSAHLVSKYKSIISILTSYLQVSIRQDVHLVGACT</sequence>
<organism evidence="1 2">
    <name type="scientific">Manihot esculenta</name>
    <name type="common">Cassava</name>
    <name type="synonym">Jatropha manihot</name>
    <dbReference type="NCBI Taxonomy" id="3983"/>
    <lineage>
        <taxon>Eukaryota</taxon>
        <taxon>Viridiplantae</taxon>
        <taxon>Streptophyta</taxon>
        <taxon>Embryophyta</taxon>
        <taxon>Tracheophyta</taxon>
        <taxon>Spermatophyta</taxon>
        <taxon>Magnoliopsida</taxon>
        <taxon>eudicotyledons</taxon>
        <taxon>Gunneridae</taxon>
        <taxon>Pentapetalae</taxon>
        <taxon>rosids</taxon>
        <taxon>fabids</taxon>
        <taxon>Malpighiales</taxon>
        <taxon>Euphorbiaceae</taxon>
        <taxon>Crotonoideae</taxon>
        <taxon>Manihoteae</taxon>
        <taxon>Manihot</taxon>
    </lineage>
</organism>
<protein>
    <submittedName>
        <fullName evidence="1">Uncharacterized protein</fullName>
    </submittedName>
</protein>
<reference evidence="2" key="1">
    <citation type="journal article" date="2016" name="Nat. Biotechnol.">
        <title>Sequencing wild and cultivated cassava and related species reveals extensive interspecific hybridization and genetic diversity.</title>
        <authorList>
            <person name="Bredeson J.V."/>
            <person name="Lyons J.B."/>
            <person name="Prochnik S.E."/>
            <person name="Wu G.A."/>
            <person name="Ha C.M."/>
            <person name="Edsinger-Gonzales E."/>
            <person name="Grimwood J."/>
            <person name="Schmutz J."/>
            <person name="Rabbi I.Y."/>
            <person name="Egesi C."/>
            <person name="Nauluvula P."/>
            <person name="Lebot V."/>
            <person name="Ndunguru J."/>
            <person name="Mkamilo G."/>
            <person name="Bart R.S."/>
            <person name="Setter T.L."/>
            <person name="Gleadow R.M."/>
            <person name="Kulakow P."/>
            <person name="Ferguson M.E."/>
            <person name="Rounsley S."/>
            <person name="Rokhsar D.S."/>
        </authorList>
    </citation>
    <scope>NUCLEOTIDE SEQUENCE [LARGE SCALE GENOMIC DNA]</scope>
    <source>
        <strain evidence="2">cv. AM560-2</strain>
    </source>
</reference>
<gene>
    <name evidence="1" type="ORF">MANES_12G150450v8</name>
</gene>